<dbReference type="Pfam" id="PF00533">
    <property type="entry name" value="BRCT"/>
    <property type="match status" value="2"/>
</dbReference>
<evidence type="ECO:0000256" key="7">
    <source>
        <dbReference type="SAM" id="MobiDB-lite"/>
    </source>
</evidence>
<keyword evidence="3" id="KW-0539">Nucleus</keyword>
<dbReference type="CDD" id="cd17714">
    <property type="entry name" value="BRCT_PAXIP1_rpt1"/>
    <property type="match status" value="1"/>
</dbReference>
<dbReference type="CDD" id="cd17710">
    <property type="entry name" value="BRCT_PAXIP1_rpt2"/>
    <property type="match status" value="1"/>
</dbReference>
<dbReference type="PANTHER" id="PTHR23196">
    <property type="entry name" value="PAX TRANSCRIPTION ACTIVATION DOMAIN INTERACTING PROTEIN"/>
    <property type="match status" value="1"/>
</dbReference>
<dbReference type="SMART" id="SM00292">
    <property type="entry name" value="BRCT"/>
    <property type="match status" value="6"/>
</dbReference>
<feature type="coiled-coil region" evidence="6">
    <location>
        <begin position="576"/>
        <end position="634"/>
    </location>
</feature>
<dbReference type="InterPro" id="IPR051579">
    <property type="entry name" value="DDR_Transcriptional_Reg"/>
</dbReference>
<feature type="domain" description="BRCT" evidence="8">
    <location>
        <begin position="15"/>
        <end position="90"/>
    </location>
</feature>
<feature type="domain" description="BRCT" evidence="8">
    <location>
        <begin position="1773"/>
        <end position="1870"/>
    </location>
</feature>
<evidence type="ECO:0000256" key="1">
    <source>
        <dbReference type="ARBA" id="ARBA00004123"/>
    </source>
</evidence>
<dbReference type="GO" id="GO:0044666">
    <property type="term" value="C:MLL3/4 complex"/>
    <property type="evidence" value="ECO:0007669"/>
    <property type="project" value="TreeGrafter"/>
</dbReference>
<dbReference type="EMBL" id="OV651818">
    <property type="protein sequence ID" value="CAH1111776.1"/>
    <property type="molecule type" value="Genomic_DNA"/>
</dbReference>
<dbReference type="Gene3D" id="3.40.50.10190">
    <property type="entry name" value="BRCT domain"/>
    <property type="match status" value="6"/>
</dbReference>
<feature type="coiled-coil region" evidence="6">
    <location>
        <begin position="1221"/>
        <end position="1253"/>
    </location>
</feature>
<comment type="subcellular location">
    <subcellularLocation>
        <location evidence="1">Nucleus</location>
    </subcellularLocation>
</comment>
<sequence>MCDLHSEISKLDVNEALFKEIKFFVTGEVNEKVVELLRKGGAERLNYFSDYVTHLIVGENPEENDIVDATDVYEIPIVTPKWVLMSAALQKLISTKPYVYVTNEKLFSQLVFCFSLIREDRNYLWALITYNGGTVQLNFNKDCKFLVTTETKGPKYERAEDMGPDYVKIVTPDWVVQSVKENNLVDCSLFHPKLINWPRPIKYESTTAITGFEPEQPCIEEKTEEKVVSDSTQALLEKLKQRMPWNQPKVSVPMTSSSDPIAPPNVVAPSFMQKTQQNQVQKMQPPSTPISTTQQQQATPQSPVTSNFPQIPLSPTTSLSNQIPKSIIHHTPNQQQSFQQQQLSQQQQQQQQHPLNINRLIGESQQRPSIQLRGGPLAQSQLHQQLLQQRQQQLQQNQGNVIQRSSTPQLPVPQQLLQQQLAQRTLAQRQLLQNQLNQNQLLQQQQLGTGQQQQQQQQQIVQNQQQIVTSQHLGQITQQQLAQLQQQQLLKQNKQMQMTQSQQIQLNQNLQQLQLNQNAQQLQLNQNQQQLQLNQNQQQLQLNPNQQQLHQNQQQLQLNQTQQQLQLNQTPQQLQLNQTQQQLQLNQNQQIQLNQNQQQIKLNSNQQQIQLNSNQQLQLNQNQQQIQLSQAQQIQLNQNQQVPISSSQQQLQLNQNQMQLNQNQQLQQTQQPVQITSNLQQISLNQGQQVQSQLLQNQVIQSQGHQQNQIIQQQSAQQLQINQQQGFVQQNVNQHLLSQQNQQILQQKQFLLNQHQTVTSQQQYVSTSFSQNQDLNQQNITQQTLNQNLNQQPNNINIQSLNQQLSTQNLGQQLNQQQLTQQLTQTPIGQQIGTQSQQNQLVQQLNPQDQLEQRLTQQNQLNQLTQHQSQLGQQNPLNQLTQQQNQLSQQNQLNQTNQLAQQTQINQQMTQQNQLALQLNQQLTQNQMNQQQTQLTPQQLNQNQISQQQINSNALAQSALDQELGQLNQQLNQQIQQQQLNRQTLTQQQLGQQQLQVQQTLGQTNLQQQQINQMNQQVNPVIQQVVRTQFQQQPNMGQQILINQASPQNPNAQRPQISQHIWTQQPAQIAGQQIVRHPVNVIQQGAPRVQWSPNAQQGNAVPQRQFIQLDARTHQELQKMPPEQQAIFVARIQRHRQFLKQRGGGSHILIRGNVPPGLTTQQQVQWLQQQAKQQGIVLPPNIQQQNITPGTLTQPTLAQNMQHAPGLSPINQNTTQFTDQNQQQQIQLRQFRLQQLQLQREQAQKNHLAQQQVGAIQQPAVVRPLGPTPLADSTTSLPHVQDGTIQNPLVVNAKTKTALANMLSIKLQSGGSSVGVQRPEAIQEPSAAGTLRLMTAQHNAALNQKPQEIIALQRRPISGPNGEIIKTPGTTPHPVTPTNEPPKLQYCPKPSLPLQHRPGPFYGHNPNLKLPPDLFLLGCVFVVVELEDFLEEKIPGWQQKIAKHGGEVEKQYCSRVTHVLCETQRHGVVMQALRDCKRCVTIIWLSDVMQRKQVLPPWTALHLPNIYLDTTPAAKHLISISGFEGNDRARVKQMVKYTGAKCTTYFSKHNTLLISAKADGKKCSYAKKWQIPVVSVQWLTDVMLGHFAALNQLEHQVYQQFPNPPNFSFDPKLVPNLMVAWKAPINISQESYERVKRSASPTISPKKPKKLKVEPTDENDNISDQPMLDYSYRILFSFIVDVKEMKQKVKELGGCLAKDHQDFTHLVMPQLARTNKLFFAIAKEVHLVSDQWLKDSHEANQFLPENKYTLHPKDFNFEYKCDIEQTLQTRNRSKLFEGKFFFVTPSVFPSKRIIVELIQCCGGTVEKHRRSSSQIEAATINNPYSYFVITHEDDLHLVADLLKNKKDKMRIVCNAELVFSAVLKQTFEVEPYAVSVL</sequence>
<dbReference type="InterPro" id="IPR036420">
    <property type="entry name" value="BRCT_dom_sf"/>
</dbReference>
<feature type="compositionally biased region" description="Low complexity" evidence="7">
    <location>
        <begin position="273"/>
        <end position="306"/>
    </location>
</feature>
<dbReference type="GO" id="GO:0006974">
    <property type="term" value="P:DNA damage response"/>
    <property type="evidence" value="ECO:0007669"/>
    <property type="project" value="UniProtKB-KW"/>
</dbReference>
<feature type="region of interest" description="Disordered" evidence="7">
    <location>
        <begin position="332"/>
        <end position="353"/>
    </location>
</feature>
<dbReference type="OrthoDB" id="342264at2759"/>
<gene>
    <name evidence="9" type="ORF">PSYICH_LOCUS12365</name>
</gene>
<keyword evidence="10" id="KW-1185">Reference proteome</keyword>
<proteinExistence type="predicted"/>
<evidence type="ECO:0000313" key="10">
    <source>
        <dbReference type="Proteomes" id="UP001153636"/>
    </source>
</evidence>
<evidence type="ECO:0000259" key="8">
    <source>
        <dbReference type="SMART" id="SM00292"/>
    </source>
</evidence>
<dbReference type="Pfam" id="PF16770">
    <property type="entry name" value="RTT107_BRCT_5"/>
    <property type="match status" value="1"/>
</dbReference>
<dbReference type="Proteomes" id="UP001153636">
    <property type="component" value="Chromosome 6"/>
</dbReference>
<feature type="coiled-coil region" evidence="6">
    <location>
        <begin position="877"/>
        <end position="926"/>
    </location>
</feature>
<feature type="compositionally biased region" description="Low complexity" evidence="7">
    <location>
        <begin position="334"/>
        <end position="352"/>
    </location>
</feature>
<name>A0A9P0D5H6_9CUCU</name>
<dbReference type="Pfam" id="PF12738">
    <property type="entry name" value="PTCB-BRCT"/>
    <property type="match status" value="2"/>
</dbReference>
<feature type="coiled-coil region" evidence="6">
    <location>
        <begin position="496"/>
        <end position="539"/>
    </location>
</feature>
<keyword evidence="6" id="KW-0175">Coiled coil</keyword>
<reference evidence="9" key="1">
    <citation type="submission" date="2022-01" db="EMBL/GenBank/DDBJ databases">
        <authorList>
            <person name="King R."/>
        </authorList>
    </citation>
    <scope>NUCLEOTIDE SEQUENCE</scope>
</reference>
<evidence type="ECO:0000256" key="3">
    <source>
        <dbReference type="ARBA" id="ARBA00023242"/>
    </source>
</evidence>
<evidence type="ECO:0000256" key="6">
    <source>
        <dbReference type="SAM" id="Coils"/>
    </source>
</evidence>
<evidence type="ECO:0000313" key="9">
    <source>
        <dbReference type="EMBL" id="CAH1111776.1"/>
    </source>
</evidence>
<dbReference type="InterPro" id="IPR001357">
    <property type="entry name" value="BRCT_dom"/>
</dbReference>
<feature type="domain" description="BRCT" evidence="8">
    <location>
        <begin position="1666"/>
        <end position="1740"/>
    </location>
</feature>
<dbReference type="SUPFAM" id="SSF52113">
    <property type="entry name" value="BRCT domain"/>
    <property type="match status" value="5"/>
</dbReference>
<dbReference type="CDD" id="cd17711">
    <property type="entry name" value="BRCT_PAXIP1_rpt3"/>
    <property type="match status" value="1"/>
</dbReference>
<feature type="domain" description="BRCT" evidence="8">
    <location>
        <begin position="104"/>
        <end position="182"/>
    </location>
</feature>
<feature type="region of interest" description="Disordered" evidence="7">
    <location>
        <begin position="1636"/>
        <end position="1658"/>
    </location>
</feature>
<dbReference type="Pfam" id="PF16589">
    <property type="entry name" value="BRCT_2"/>
    <property type="match status" value="1"/>
</dbReference>
<dbReference type="CDD" id="cd17744">
    <property type="entry name" value="BRCT_MDC1_rpt1"/>
    <property type="match status" value="1"/>
</dbReference>
<keyword evidence="2" id="KW-0227">DNA damage</keyword>
<feature type="domain" description="BRCT" evidence="8">
    <location>
        <begin position="1510"/>
        <end position="1586"/>
    </location>
</feature>
<evidence type="ECO:0000256" key="2">
    <source>
        <dbReference type="ARBA" id="ARBA00022763"/>
    </source>
</evidence>
<evidence type="ECO:0000256" key="4">
    <source>
        <dbReference type="ARBA" id="ARBA00023858"/>
    </source>
</evidence>
<feature type="region of interest" description="Disordered" evidence="7">
    <location>
        <begin position="273"/>
        <end position="320"/>
    </location>
</feature>
<feature type="compositionally biased region" description="Polar residues" evidence="7">
    <location>
        <begin position="307"/>
        <end position="320"/>
    </location>
</feature>
<feature type="region of interest" description="Disordered" evidence="7">
    <location>
        <begin position="248"/>
        <end position="267"/>
    </location>
</feature>
<feature type="domain" description="BRCT" evidence="8">
    <location>
        <begin position="1413"/>
        <end position="1492"/>
    </location>
</feature>
<organism evidence="9 10">
    <name type="scientific">Psylliodes chrysocephalus</name>
    <dbReference type="NCBI Taxonomy" id="3402493"/>
    <lineage>
        <taxon>Eukaryota</taxon>
        <taxon>Metazoa</taxon>
        <taxon>Ecdysozoa</taxon>
        <taxon>Arthropoda</taxon>
        <taxon>Hexapoda</taxon>
        <taxon>Insecta</taxon>
        <taxon>Pterygota</taxon>
        <taxon>Neoptera</taxon>
        <taxon>Endopterygota</taxon>
        <taxon>Coleoptera</taxon>
        <taxon>Polyphaga</taxon>
        <taxon>Cucujiformia</taxon>
        <taxon>Chrysomeloidea</taxon>
        <taxon>Chrysomelidae</taxon>
        <taxon>Galerucinae</taxon>
        <taxon>Alticini</taxon>
        <taxon>Psylliodes</taxon>
    </lineage>
</organism>
<accession>A0A9P0D5H6</accession>
<feature type="coiled-coil region" evidence="6">
    <location>
        <begin position="957"/>
        <end position="988"/>
    </location>
</feature>
<evidence type="ECO:0000256" key="5">
    <source>
        <dbReference type="ARBA" id="ARBA00030146"/>
    </source>
</evidence>
<dbReference type="PANTHER" id="PTHR23196:SF1">
    <property type="entry name" value="PAX-INTERACTING PROTEIN 1"/>
    <property type="match status" value="1"/>
</dbReference>
<protein>
    <recommendedName>
        <fullName evidence="4">PAX-interacting protein 1</fullName>
    </recommendedName>
    <alternativeName>
        <fullName evidence="5">PAX transactivation activation domain-interacting protein</fullName>
    </alternativeName>
</protein>